<dbReference type="AlphaFoldDB" id="A0A7W5K518"/>
<evidence type="ECO:0000313" key="1">
    <source>
        <dbReference type="EMBL" id="MBB3332084.1"/>
    </source>
</evidence>
<dbReference type="EMBL" id="JACHZF010000023">
    <property type="protein sequence ID" value="MBB3332084.1"/>
    <property type="molecule type" value="Genomic_DNA"/>
</dbReference>
<comment type="caution">
    <text evidence="1">The sequence shown here is derived from an EMBL/GenBank/DDBJ whole genome shotgun (WGS) entry which is preliminary data.</text>
</comment>
<reference evidence="1 2" key="1">
    <citation type="submission" date="2020-08" db="EMBL/GenBank/DDBJ databases">
        <title>Genomic Encyclopedia of Archaeal and Bacterial Type Strains, Phase II (KMG-II): from individual species to whole genera.</title>
        <authorList>
            <person name="Goeker M."/>
        </authorList>
    </citation>
    <scope>NUCLEOTIDE SEQUENCE [LARGE SCALE GENOMIC DNA]</scope>
    <source>
        <strain evidence="1 2">5AG</strain>
    </source>
</reference>
<protein>
    <submittedName>
        <fullName evidence="1">Uncharacterized protein</fullName>
    </submittedName>
</protein>
<gene>
    <name evidence="1" type="ORF">BDK63_002977</name>
</gene>
<accession>A0A7W5K518</accession>
<dbReference type="Proteomes" id="UP000553442">
    <property type="component" value="Unassembled WGS sequence"/>
</dbReference>
<organism evidence="1 2">
    <name type="scientific">Halomonas campaniensis</name>
    <dbReference type="NCBI Taxonomy" id="213554"/>
    <lineage>
        <taxon>Bacteria</taxon>
        <taxon>Pseudomonadati</taxon>
        <taxon>Pseudomonadota</taxon>
        <taxon>Gammaproteobacteria</taxon>
        <taxon>Oceanospirillales</taxon>
        <taxon>Halomonadaceae</taxon>
        <taxon>Halomonas</taxon>
    </lineage>
</organism>
<keyword evidence="2" id="KW-1185">Reference proteome</keyword>
<evidence type="ECO:0000313" key="2">
    <source>
        <dbReference type="Proteomes" id="UP000553442"/>
    </source>
</evidence>
<proteinExistence type="predicted"/>
<sequence length="30" mass="3190">MPELLLMVAQDGAEGLVQRLGARLLATAHD</sequence>
<name>A0A7W5K518_9GAMM</name>